<proteinExistence type="evidence at transcript level"/>
<keyword evidence="4" id="KW-0479">Metal-binding</keyword>
<dbReference type="SUPFAM" id="SSF159034">
    <property type="entry name" value="Mib/herc2 domain-like"/>
    <property type="match status" value="1"/>
</dbReference>
<dbReference type="GO" id="GO:0006897">
    <property type="term" value="P:endocytosis"/>
    <property type="evidence" value="ECO:0007669"/>
    <property type="project" value="TreeGrafter"/>
</dbReference>
<dbReference type="InterPro" id="IPR000433">
    <property type="entry name" value="Znf_ZZ"/>
</dbReference>
<dbReference type="PROSITE" id="PS50135">
    <property type="entry name" value="ZF_ZZ_2"/>
    <property type="match status" value="1"/>
</dbReference>
<keyword evidence="6 10" id="KW-0863">Zinc-finger</keyword>
<keyword evidence="7" id="KW-0833">Ubl conjugation pathway</keyword>
<keyword evidence="3" id="KW-0963">Cytoplasm</keyword>
<dbReference type="Pfam" id="PF06701">
    <property type="entry name" value="MIB_HERC2"/>
    <property type="match status" value="1"/>
</dbReference>
<comment type="pathway">
    <text evidence="2">Protein modification; protein ubiquitination.</text>
</comment>
<dbReference type="Gene3D" id="2.30.30.40">
    <property type="entry name" value="SH3 Domains"/>
    <property type="match status" value="1"/>
</dbReference>
<dbReference type="GO" id="GO:0016567">
    <property type="term" value="P:protein ubiquitination"/>
    <property type="evidence" value="ECO:0007669"/>
    <property type="project" value="UniProtKB-UniPathway"/>
</dbReference>
<evidence type="ECO:0000259" key="12">
    <source>
        <dbReference type="PROSITE" id="PS51416"/>
    </source>
</evidence>
<dbReference type="Gene3D" id="3.30.60.90">
    <property type="match status" value="1"/>
</dbReference>
<dbReference type="GO" id="GO:0005737">
    <property type="term" value="C:cytoplasm"/>
    <property type="evidence" value="ECO:0007669"/>
    <property type="project" value="UniProtKB-SubCell"/>
</dbReference>
<organism evidence="13">
    <name type="scientific">Aedes aegypti</name>
    <name type="common">Yellowfever mosquito</name>
    <name type="synonym">Culex aegypti</name>
    <dbReference type="NCBI Taxonomy" id="7159"/>
    <lineage>
        <taxon>Eukaryota</taxon>
        <taxon>Metazoa</taxon>
        <taxon>Ecdysozoa</taxon>
        <taxon>Arthropoda</taxon>
        <taxon>Hexapoda</taxon>
        <taxon>Insecta</taxon>
        <taxon>Pterygota</taxon>
        <taxon>Neoptera</taxon>
        <taxon>Endopterygota</taxon>
        <taxon>Diptera</taxon>
        <taxon>Nematocera</taxon>
        <taxon>Culicoidea</taxon>
        <taxon>Culicidae</taxon>
        <taxon>Culicinae</taxon>
        <taxon>Aedini</taxon>
        <taxon>Aedes</taxon>
        <taxon>Stegomyia</taxon>
    </lineage>
</organism>
<sequence>MPIIAIRWKCAECNNYDPCSICYHGDMHHLRHRLDRILTPSGDKTLLEPQRKLKKIAVRGIFPGARVVRGVDWQWEDQDGGNGLREKVNVIQDWSSASTKSAATICCRIKRPDSQRRQLSSSTTNVQCTSFRSGSSKGFPHLYNEAADFVLRLPSLPVSGMWDKSFSLYPSIPFETSRQTEETDLFIERNQ</sequence>
<evidence type="ECO:0000256" key="7">
    <source>
        <dbReference type="ARBA" id="ARBA00022786"/>
    </source>
</evidence>
<evidence type="ECO:0000256" key="10">
    <source>
        <dbReference type="PROSITE-ProRule" id="PRU00228"/>
    </source>
</evidence>
<dbReference type="VEuPathDB" id="VectorBase:AAEL011927"/>
<dbReference type="AlphaFoldDB" id="A0A0P6JSM9"/>
<evidence type="ECO:0000256" key="1">
    <source>
        <dbReference type="ARBA" id="ARBA00004496"/>
    </source>
</evidence>
<dbReference type="EMBL" id="GDUN01000267">
    <property type="protein sequence ID" value="JAN95652.1"/>
    <property type="molecule type" value="mRNA"/>
</dbReference>
<keyword evidence="9" id="KW-0175">Coiled coil</keyword>
<evidence type="ECO:0000256" key="2">
    <source>
        <dbReference type="ARBA" id="ARBA00004906"/>
    </source>
</evidence>
<evidence type="ECO:0000256" key="6">
    <source>
        <dbReference type="ARBA" id="ARBA00022771"/>
    </source>
</evidence>
<dbReference type="PROSITE" id="PS51416">
    <property type="entry name" value="MIB_HERC2"/>
    <property type="match status" value="1"/>
</dbReference>
<evidence type="ECO:0000256" key="3">
    <source>
        <dbReference type="ARBA" id="ARBA00022490"/>
    </source>
</evidence>
<dbReference type="Pfam" id="PF00569">
    <property type="entry name" value="ZZ"/>
    <property type="match status" value="1"/>
</dbReference>
<evidence type="ECO:0000259" key="11">
    <source>
        <dbReference type="PROSITE" id="PS50135"/>
    </source>
</evidence>
<dbReference type="PANTHER" id="PTHR24202">
    <property type="entry name" value="E3 UBIQUITIN-PROTEIN LIGASE MIB2"/>
    <property type="match status" value="1"/>
</dbReference>
<dbReference type="InterPro" id="IPR037252">
    <property type="entry name" value="Mib_Herc2_sf"/>
</dbReference>
<dbReference type="GO" id="GO:0008270">
    <property type="term" value="F:zinc ion binding"/>
    <property type="evidence" value="ECO:0007669"/>
    <property type="project" value="UniProtKB-KW"/>
</dbReference>
<keyword evidence="8" id="KW-0862">Zinc</keyword>
<keyword evidence="5" id="KW-0677">Repeat</keyword>
<dbReference type="PANTHER" id="PTHR24202:SF53">
    <property type="entry name" value="E3 UBIQUITIN-PROTEIN LIGASE MIB1"/>
    <property type="match status" value="1"/>
</dbReference>
<evidence type="ECO:0000256" key="9">
    <source>
        <dbReference type="ARBA" id="ARBA00023054"/>
    </source>
</evidence>
<evidence type="ECO:0000313" key="13">
    <source>
        <dbReference type="EMBL" id="JAN95652.1"/>
    </source>
</evidence>
<name>A0A0P6JSM9_AEDAE</name>
<evidence type="ECO:0000256" key="4">
    <source>
        <dbReference type="ARBA" id="ARBA00022723"/>
    </source>
</evidence>
<dbReference type="SUPFAM" id="SSF57850">
    <property type="entry name" value="RING/U-box"/>
    <property type="match status" value="1"/>
</dbReference>
<feature type="domain" description="MIB/HERC2" evidence="12">
    <location>
        <begin position="53"/>
        <end position="132"/>
    </location>
</feature>
<dbReference type="InterPro" id="IPR043145">
    <property type="entry name" value="Znf_ZZ_sf"/>
</dbReference>
<dbReference type="UniPathway" id="UPA00143"/>
<protein>
    <submittedName>
        <fullName evidence="13">Putative e3 ubiquitin-protein ligase mib1</fullName>
    </submittedName>
</protein>
<reference evidence="13" key="1">
    <citation type="journal article" date="2016" name="PLoS ONE">
        <title>A Deep Insight into the Sialome of Male and Female Aedes aegypti Mosquitoes.</title>
        <authorList>
            <person name="Ribeiro J.M."/>
            <person name="Martin-Martin I."/>
            <person name="Arca B."/>
            <person name="Calvo E."/>
        </authorList>
    </citation>
    <scope>NUCLEOTIDE SEQUENCE</scope>
    <source>
        <strain evidence="13">Liverpool</strain>
        <tissue evidence="13">Salivary glands</tissue>
    </source>
</reference>
<evidence type="ECO:0000256" key="8">
    <source>
        <dbReference type="ARBA" id="ARBA00022833"/>
    </source>
</evidence>
<accession>A0A0P6JSM9</accession>
<evidence type="ECO:0000256" key="5">
    <source>
        <dbReference type="ARBA" id="ARBA00022737"/>
    </source>
</evidence>
<dbReference type="GO" id="GO:0007219">
    <property type="term" value="P:Notch signaling pathway"/>
    <property type="evidence" value="ECO:0007669"/>
    <property type="project" value="TreeGrafter"/>
</dbReference>
<comment type="subcellular location">
    <subcellularLocation>
        <location evidence="1">Cytoplasm</location>
    </subcellularLocation>
</comment>
<dbReference type="GO" id="GO:0004842">
    <property type="term" value="F:ubiquitin-protein transferase activity"/>
    <property type="evidence" value="ECO:0007669"/>
    <property type="project" value="InterPro"/>
</dbReference>
<dbReference type="InterPro" id="IPR010606">
    <property type="entry name" value="Mib_Herc2"/>
</dbReference>
<feature type="domain" description="ZZ-type" evidence="11">
    <location>
        <begin position="1"/>
        <end position="42"/>
    </location>
</feature>